<gene>
    <name evidence="2" type="ORF">C1H46_026154</name>
</gene>
<feature type="region of interest" description="Disordered" evidence="1">
    <location>
        <begin position="28"/>
        <end position="82"/>
    </location>
</feature>
<name>A0A540LP74_MALBA</name>
<organism evidence="2 3">
    <name type="scientific">Malus baccata</name>
    <name type="common">Siberian crab apple</name>
    <name type="synonym">Pyrus baccata</name>
    <dbReference type="NCBI Taxonomy" id="106549"/>
    <lineage>
        <taxon>Eukaryota</taxon>
        <taxon>Viridiplantae</taxon>
        <taxon>Streptophyta</taxon>
        <taxon>Embryophyta</taxon>
        <taxon>Tracheophyta</taxon>
        <taxon>Spermatophyta</taxon>
        <taxon>Magnoliopsida</taxon>
        <taxon>eudicotyledons</taxon>
        <taxon>Gunneridae</taxon>
        <taxon>Pentapetalae</taxon>
        <taxon>rosids</taxon>
        <taxon>fabids</taxon>
        <taxon>Rosales</taxon>
        <taxon>Rosaceae</taxon>
        <taxon>Amygdaloideae</taxon>
        <taxon>Maleae</taxon>
        <taxon>Malus</taxon>
    </lineage>
</organism>
<keyword evidence="3" id="KW-1185">Reference proteome</keyword>
<evidence type="ECO:0000313" key="2">
    <source>
        <dbReference type="EMBL" id="TQD88273.1"/>
    </source>
</evidence>
<protein>
    <submittedName>
        <fullName evidence="2">Uncharacterized protein</fullName>
    </submittedName>
</protein>
<dbReference type="EMBL" id="VIEB01000513">
    <property type="protein sequence ID" value="TQD88273.1"/>
    <property type="molecule type" value="Genomic_DNA"/>
</dbReference>
<evidence type="ECO:0000256" key="1">
    <source>
        <dbReference type="SAM" id="MobiDB-lite"/>
    </source>
</evidence>
<accession>A0A540LP74</accession>
<proteinExistence type="predicted"/>
<sequence length="97" mass="10020">MDSAVFYTASPWAGAVCLLKHFAAPAASEEIGDSPHRRPDLEVSEGGGEEDRGGCESGEVPGKAEAGGGGGTAESDAVREREIVGREPSVYCAARQR</sequence>
<dbReference type="Proteomes" id="UP000315295">
    <property type="component" value="Unassembled WGS sequence"/>
</dbReference>
<dbReference type="AlphaFoldDB" id="A0A540LP74"/>
<comment type="caution">
    <text evidence="2">The sequence shown here is derived from an EMBL/GenBank/DDBJ whole genome shotgun (WGS) entry which is preliminary data.</text>
</comment>
<reference evidence="2 3" key="1">
    <citation type="journal article" date="2019" name="G3 (Bethesda)">
        <title>Sequencing of a Wild Apple (Malus baccata) Genome Unravels the Differences Between Cultivated and Wild Apple Species Regarding Disease Resistance and Cold Tolerance.</title>
        <authorList>
            <person name="Chen X."/>
        </authorList>
    </citation>
    <scope>NUCLEOTIDE SEQUENCE [LARGE SCALE GENOMIC DNA]</scope>
    <source>
        <strain evidence="3">cv. Shandingzi</strain>
        <tissue evidence="2">Leaves</tissue>
    </source>
</reference>
<evidence type="ECO:0000313" key="3">
    <source>
        <dbReference type="Proteomes" id="UP000315295"/>
    </source>
</evidence>